<feature type="domain" description="ADF-H" evidence="9">
    <location>
        <begin position="200"/>
        <end position="335"/>
    </location>
</feature>
<evidence type="ECO:0000256" key="7">
    <source>
        <dbReference type="ARBA" id="ARBA00038532"/>
    </source>
</evidence>
<evidence type="ECO:0000313" key="10">
    <source>
        <dbReference type="EMBL" id="KAF7504071.1"/>
    </source>
</evidence>
<dbReference type="CDD" id="cd11284">
    <property type="entry name" value="ADF_Twf-C_like"/>
    <property type="match status" value="1"/>
</dbReference>
<evidence type="ECO:0000256" key="3">
    <source>
        <dbReference type="ARBA" id="ARBA00022490"/>
    </source>
</evidence>
<keyword evidence="4" id="KW-0677">Repeat</keyword>
<organism evidence="10 11">
    <name type="scientific">Endocarpon pusillum</name>
    <dbReference type="NCBI Taxonomy" id="364733"/>
    <lineage>
        <taxon>Eukaryota</taxon>
        <taxon>Fungi</taxon>
        <taxon>Dikarya</taxon>
        <taxon>Ascomycota</taxon>
        <taxon>Pezizomycotina</taxon>
        <taxon>Eurotiomycetes</taxon>
        <taxon>Chaetothyriomycetidae</taxon>
        <taxon>Verrucariales</taxon>
        <taxon>Verrucariaceae</taxon>
        <taxon>Endocarpon</taxon>
    </lineage>
</organism>
<dbReference type="OrthoDB" id="10006997at2759"/>
<reference evidence="10" key="1">
    <citation type="submission" date="2020-02" db="EMBL/GenBank/DDBJ databases">
        <authorList>
            <person name="Palmer J.M."/>
        </authorList>
    </citation>
    <scope>NUCLEOTIDE SEQUENCE</scope>
    <source>
        <strain evidence="10">EPUS1.4</strain>
        <tissue evidence="10">Thallus</tissue>
    </source>
</reference>
<dbReference type="GO" id="GO:0005884">
    <property type="term" value="C:actin filament"/>
    <property type="evidence" value="ECO:0007669"/>
    <property type="project" value="TreeGrafter"/>
</dbReference>
<keyword evidence="3" id="KW-0963">Cytoplasm</keyword>
<comment type="caution">
    <text evidence="10">The sequence shown here is derived from an EMBL/GenBank/DDBJ whole genome shotgun (WGS) entry which is preliminary data.</text>
</comment>
<feature type="region of interest" description="Disordered" evidence="8">
    <location>
        <begin position="324"/>
        <end position="364"/>
    </location>
</feature>
<dbReference type="Gene3D" id="3.40.20.10">
    <property type="entry name" value="Severin"/>
    <property type="match status" value="2"/>
</dbReference>
<dbReference type="SMART" id="SM00102">
    <property type="entry name" value="ADF"/>
    <property type="match status" value="1"/>
</dbReference>
<gene>
    <name evidence="10" type="ORF">GJ744_002836</name>
</gene>
<sequence>MQSGITASTELHDAFTTFLSDPALFALPITITSESLAPLPALAFKNDSFESSLSNLEPHVEPKTPKYIILRRSLEEGAGGDAAALTMVTYVPSDAPVRAKTLFASTRTTLIRELGRERFEGRNLFLTERTEVLDPQEWKDRDRDGDVGAEKEGPYTKEEKELRGVRRAEDEERYGGTKGRAIMGNSGGGGASGNGEKTLGFKAKMDDPAKQALAEMGRAVQTEGGKGMLVQLSIDLATEMLILSSSSTDVSAADLASKIPADSPSYTFYHYPSSTSVIFIYCCPASPTIRERMLYASSRASVVHVARDEGVEVTKRIEIGSPDEVVEERLNEETAPSGGAAAAEDGGSVAVKPGFARPRRPGKR</sequence>
<evidence type="ECO:0000256" key="5">
    <source>
        <dbReference type="ARBA" id="ARBA00023203"/>
    </source>
</evidence>
<keyword evidence="6" id="KW-0206">Cytoskeleton</keyword>
<evidence type="ECO:0000256" key="4">
    <source>
        <dbReference type="ARBA" id="ARBA00022737"/>
    </source>
</evidence>
<accession>A0A8H7E2G3</accession>
<evidence type="ECO:0000256" key="2">
    <source>
        <dbReference type="ARBA" id="ARBA00009557"/>
    </source>
</evidence>
<dbReference type="GO" id="GO:0051016">
    <property type="term" value="P:barbed-end actin filament capping"/>
    <property type="evidence" value="ECO:0007669"/>
    <property type="project" value="TreeGrafter"/>
</dbReference>
<evidence type="ECO:0000259" key="9">
    <source>
        <dbReference type="PROSITE" id="PS51263"/>
    </source>
</evidence>
<dbReference type="FunFam" id="3.40.20.10:FF:000007">
    <property type="entry name" value="Twinfilin-1 isoform 1"/>
    <property type="match status" value="1"/>
</dbReference>
<dbReference type="GO" id="GO:0051015">
    <property type="term" value="F:actin filament binding"/>
    <property type="evidence" value="ECO:0007669"/>
    <property type="project" value="TreeGrafter"/>
</dbReference>
<feature type="compositionally biased region" description="Low complexity" evidence="8">
    <location>
        <begin position="335"/>
        <end position="351"/>
    </location>
</feature>
<comment type="subcellular location">
    <subcellularLocation>
        <location evidence="1">Cytoplasm</location>
        <location evidence="1">Cytoskeleton</location>
    </subcellularLocation>
</comment>
<proteinExistence type="inferred from homology"/>
<keyword evidence="5" id="KW-0009">Actin-binding</keyword>
<dbReference type="PROSITE" id="PS51263">
    <property type="entry name" value="ADF_H"/>
    <property type="match status" value="2"/>
</dbReference>
<dbReference type="Pfam" id="PF00241">
    <property type="entry name" value="Cofilin_ADF"/>
    <property type="match status" value="2"/>
</dbReference>
<name>A0A8H7E2G3_9EURO</name>
<dbReference type="PANTHER" id="PTHR13759:SF1">
    <property type="entry name" value="TWINFILIN"/>
    <property type="match status" value="1"/>
</dbReference>
<dbReference type="GO" id="GO:0005737">
    <property type="term" value="C:cytoplasm"/>
    <property type="evidence" value="ECO:0007669"/>
    <property type="project" value="TreeGrafter"/>
</dbReference>
<dbReference type="InterPro" id="IPR002108">
    <property type="entry name" value="ADF-H"/>
</dbReference>
<comment type="subunit">
    <text evidence="7">Interacts with G-actin; ADP-actin form.</text>
</comment>
<evidence type="ECO:0000256" key="8">
    <source>
        <dbReference type="SAM" id="MobiDB-lite"/>
    </source>
</evidence>
<keyword evidence="11" id="KW-1185">Reference proteome</keyword>
<dbReference type="Proteomes" id="UP000606974">
    <property type="component" value="Unassembled WGS sequence"/>
</dbReference>
<evidence type="ECO:0000256" key="1">
    <source>
        <dbReference type="ARBA" id="ARBA00004245"/>
    </source>
</evidence>
<dbReference type="CDD" id="cd11285">
    <property type="entry name" value="ADF_Twf-N_like"/>
    <property type="match status" value="1"/>
</dbReference>
<feature type="domain" description="ADF-H" evidence="9">
    <location>
        <begin position="3"/>
        <end position="143"/>
    </location>
</feature>
<protein>
    <recommendedName>
        <fullName evidence="9">ADF-H domain-containing protein</fullName>
    </recommendedName>
</protein>
<evidence type="ECO:0000313" key="11">
    <source>
        <dbReference type="Proteomes" id="UP000606974"/>
    </source>
</evidence>
<dbReference type="GO" id="GO:0030042">
    <property type="term" value="P:actin filament depolymerization"/>
    <property type="evidence" value="ECO:0007669"/>
    <property type="project" value="TreeGrafter"/>
</dbReference>
<feature type="compositionally biased region" description="Basic and acidic residues" evidence="8">
    <location>
        <begin position="136"/>
        <end position="175"/>
    </location>
</feature>
<evidence type="ECO:0000256" key="6">
    <source>
        <dbReference type="ARBA" id="ARBA00023212"/>
    </source>
</evidence>
<dbReference type="AlphaFoldDB" id="A0A8H7E2G3"/>
<dbReference type="InterPro" id="IPR029006">
    <property type="entry name" value="ADF-H/Gelsolin-like_dom_sf"/>
</dbReference>
<dbReference type="GO" id="GO:0003785">
    <property type="term" value="F:actin monomer binding"/>
    <property type="evidence" value="ECO:0007669"/>
    <property type="project" value="TreeGrafter"/>
</dbReference>
<comment type="similarity">
    <text evidence="2">Belongs to the actin-binding proteins ADF family. Twinfilin subfamily.</text>
</comment>
<dbReference type="EMBL" id="JAACFV010000150">
    <property type="protein sequence ID" value="KAF7504071.1"/>
    <property type="molecule type" value="Genomic_DNA"/>
</dbReference>
<dbReference type="SUPFAM" id="SSF55753">
    <property type="entry name" value="Actin depolymerizing proteins"/>
    <property type="match status" value="2"/>
</dbReference>
<dbReference type="PANTHER" id="PTHR13759">
    <property type="entry name" value="TWINFILIN"/>
    <property type="match status" value="1"/>
</dbReference>
<dbReference type="InterPro" id="IPR028458">
    <property type="entry name" value="Twinfilin"/>
</dbReference>
<feature type="region of interest" description="Disordered" evidence="8">
    <location>
        <begin position="136"/>
        <end position="194"/>
    </location>
</feature>